<protein>
    <submittedName>
        <fullName evidence="3">Uncharacterized protein</fullName>
    </submittedName>
</protein>
<dbReference type="RefSeq" id="XP_053591640.1">
    <property type="nucleotide sequence ID" value="XM_053722995.1"/>
</dbReference>
<keyword evidence="1" id="KW-0812">Transmembrane</keyword>
<accession>A0A6A5HPQ4</accession>
<feature type="signal peptide" evidence="2">
    <location>
        <begin position="1"/>
        <end position="21"/>
    </location>
</feature>
<keyword evidence="1" id="KW-0472">Membrane</keyword>
<dbReference type="GeneID" id="9826866"/>
<dbReference type="EMBL" id="WUAV01000001">
    <property type="protein sequence ID" value="KAF1769669.1"/>
    <property type="molecule type" value="Genomic_DNA"/>
</dbReference>
<evidence type="ECO:0000313" key="4">
    <source>
        <dbReference type="Proteomes" id="UP000483820"/>
    </source>
</evidence>
<proteinExistence type="predicted"/>
<dbReference type="Proteomes" id="UP000483820">
    <property type="component" value="Chromosome I"/>
</dbReference>
<organism evidence="3 4">
    <name type="scientific">Caenorhabditis remanei</name>
    <name type="common">Caenorhabditis vulgaris</name>
    <dbReference type="NCBI Taxonomy" id="31234"/>
    <lineage>
        <taxon>Eukaryota</taxon>
        <taxon>Metazoa</taxon>
        <taxon>Ecdysozoa</taxon>
        <taxon>Nematoda</taxon>
        <taxon>Chromadorea</taxon>
        <taxon>Rhabditida</taxon>
        <taxon>Rhabditina</taxon>
        <taxon>Rhabditomorpha</taxon>
        <taxon>Rhabditoidea</taxon>
        <taxon>Rhabditidae</taxon>
        <taxon>Peloderinae</taxon>
        <taxon>Caenorhabditis</taxon>
    </lineage>
</organism>
<comment type="caution">
    <text evidence="3">The sequence shown here is derived from an EMBL/GenBank/DDBJ whole genome shotgun (WGS) entry which is preliminary data.</text>
</comment>
<gene>
    <name evidence="3" type="ORF">GCK72_001486</name>
</gene>
<name>A0A6A5HPQ4_CAERE</name>
<dbReference type="CTD" id="9826866"/>
<dbReference type="KEGG" id="crq:GCK72_001486"/>
<feature type="transmembrane region" description="Helical" evidence="1">
    <location>
        <begin position="558"/>
        <end position="579"/>
    </location>
</feature>
<dbReference type="AlphaFoldDB" id="A0A6A5HPQ4"/>
<evidence type="ECO:0000313" key="3">
    <source>
        <dbReference type="EMBL" id="KAF1769669.1"/>
    </source>
</evidence>
<sequence>MLFHTILLNIFIAHLFTETRGEDKIEPKHTSLSDRLGLYSLYSMIPLTSEFDQYVDYQLIFHFTNMSESELYKGKIMEIDSLGWLNGKQTIHHKLPYFIANPSLRVPHISKEWCDSKDFFNLGFRIHQVKCATCHPIIEGLNNIYYLFPERDFTQMLTKLSIGTRMLDNHLDYCNLKDCEQNPRVADFQKYLISNDLDFGKWTRWSGEHATNEENREIMGTPNGELAIHSRSSDGFTTMCGMELNGNVVSSNIFVNGDVVGPDNGGLFTYQNYESLVITVNSTKDNNLNLELFVSWDNWGCCSACCCPAAICGHEFQTTSSECENLFSSRARTGHLSVRMINRETTNSKDQSLLELHKLLSIPPYTYRGIPVFSSLLKKPILKFSTDKIKEIMIPKFVEDNKNKRYEFSSGMFVESESCKSNIQKTDCLEWARCHNISLAESDVESSENVADACQLVHFVDVLVGTEHMKVTVGEHQNLRIRMDSEAKWRVNLRKPKKYDKRRPCLLQGVVQRDDEILILNFAAFDLKIDLILGDEKVRITFVNARAFENDRVVKYSIFYWALAIVAFFLLLIAAVIFMHREKTRRLERVIKSVTE</sequence>
<keyword evidence="2" id="KW-0732">Signal</keyword>
<evidence type="ECO:0000256" key="1">
    <source>
        <dbReference type="SAM" id="Phobius"/>
    </source>
</evidence>
<evidence type="ECO:0000256" key="2">
    <source>
        <dbReference type="SAM" id="SignalP"/>
    </source>
</evidence>
<feature type="chain" id="PRO_5025546658" evidence="2">
    <location>
        <begin position="22"/>
        <end position="596"/>
    </location>
</feature>
<keyword evidence="1" id="KW-1133">Transmembrane helix</keyword>
<reference evidence="3 4" key="1">
    <citation type="submission" date="2019-12" db="EMBL/GenBank/DDBJ databases">
        <title>Chromosome-level assembly of the Caenorhabditis remanei genome.</title>
        <authorList>
            <person name="Teterina A.A."/>
            <person name="Willis J.H."/>
            <person name="Phillips P.C."/>
        </authorList>
    </citation>
    <scope>NUCLEOTIDE SEQUENCE [LARGE SCALE GENOMIC DNA]</scope>
    <source>
        <strain evidence="3 4">PX506</strain>
        <tissue evidence="3">Whole organism</tissue>
    </source>
</reference>